<feature type="domain" description="Calcineurin-like phosphoesterase" evidence="11">
    <location>
        <begin position="21"/>
        <end position="276"/>
    </location>
</feature>
<dbReference type="InterPro" id="IPR004843">
    <property type="entry name" value="Calcineurin-like_PHP"/>
</dbReference>
<evidence type="ECO:0000313" key="13">
    <source>
        <dbReference type="Proteomes" id="UP000036681"/>
    </source>
</evidence>
<evidence type="ECO:0000259" key="11">
    <source>
        <dbReference type="Pfam" id="PF00149"/>
    </source>
</evidence>
<feature type="chain" id="PRO_5005656648" evidence="10">
    <location>
        <begin position="19"/>
        <end position="458"/>
    </location>
</feature>
<dbReference type="GO" id="GO:0005615">
    <property type="term" value="C:extracellular space"/>
    <property type="evidence" value="ECO:0007669"/>
    <property type="project" value="TreeGrafter"/>
</dbReference>
<keyword evidence="8" id="KW-0862">Zinc</keyword>
<dbReference type="Gene3D" id="3.60.21.10">
    <property type="match status" value="1"/>
</dbReference>
<evidence type="ECO:0000256" key="6">
    <source>
        <dbReference type="ARBA" id="ARBA00022729"/>
    </source>
</evidence>
<dbReference type="SUPFAM" id="SSF56300">
    <property type="entry name" value="Metallo-dependent phosphatases"/>
    <property type="match status" value="1"/>
</dbReference>
<keyword evidence="4" id="KW-0964">Secreted</keyword>
<evidence type="ECO:0000256" key="10">
    <source>
        <dbReference type="SAM" id="SignalP"/>
    </source>
</evidence>
<proteinExistence type="inferred from homology"/>
<dbReference type="Pfam" id="PF19272">
    <property type="entry name" value="ASMase_C"/>
    <property type="match status" value="1"/>
</dbReference>
<keyword evidence="5" id="KW-0479">Metal-binding</keyword>
<evidence type="ECO:0000256" key="3">
    <source>
        <dbReference type="ARBA" id="ARBA00008234"/>
    </source>
</evidence>
<comment type="similarity">
    <text evidence="3">Belongs to the acid sphingomyelinase family.</text>
</comment>
<organism evidence="13 14">
    <name type="scientific">Ascaris lumbricoides</name>
    <name type="common">Giant roundworm</name>
    <dbReference type="NCBI Taxonomy" id="6252"/>
    <lineage>
        <taxon>Eukaryota</taxon>
        <taxon>Metazoa</taxon>
        <taxon>Ecdysozoa</taxon>
        <taxon>Nematoda</taxon>
        <taxon>Chromadorea</taxon>
        <taxon>Rhabditida</taxon>
        <taxon>Spirurina</taxon>
        <taxon>Ascaridomorpha</taxon>
        <taxon>Ascaridoidea</taxon>
        <taxon>Ascarididae</taxon>
        <taxon>Ascaris</taxon>
    </lineage>
</organism>
<dbReference type="CDD" id="cd00842">
    <property type="entry name" value="MPP_ASMase"/>
    <property type="match status" value="1"/>
</dbReference>
<evidence type="ECO:0000259" key="12">
    <source>
        <dbReference type="Pfam" id="PF19272"/>
    </source>
</evidence>
<evidence type="ECO:0000256" key="2">
    <source>
        <dbReference type="ARBA" id="ARBA00004613"/>
    </source>
</evidence>
<evidence type="ECO:0000256" key="8">
    <source>
        <dbReference type="ARBA" id="ARBA00022833"/>
    </source>
</evidence>
<name>A0A0M3HSX2_ASCLU</name>
<evidence type="ECO:0000256" key="4">
    <source>
        <dbReference type="ARBA" id="ARBA00022525"/>
    </source>
</evidence>
<evidence type="ECO:0000313" key="14">
    <source>
        <dbReference type="WBParaSite" id="ALUE_0000565301-mRNA-1"/>
    </source>
</evidence>
<feature type="domain" description="Sphingomyelin phosphodiesterase C-terminal" evidence="12">
    <location>
        <begin position="291"/>
        <end position="428"/>
    </location>
</feature>
<keyword evidence="9" id="KW-0325">Glycoprotein</keyword>
<dbReference type="InterPro" id="IPR029052">
    <property type="entry name" value="Metallo-depent_PP-like"/>
</dbReference>
<dbReference type="Pfam" id="PF00149">
    <property type="entry name" value="Metallophos"/>
    <property type="match status" value="1"/>
</dbReference>
<dbReference type="AlphaFoldDB" id="A0A0M3HSX2"/>
<keyword evidence="6 10" id="KW-0732">Signal</keyword>
<sequence>MRIGQLLLLLQSVKLTLSTSVIQFTDFHLDKGYRAFGGDPKRMCHLNGQATKNRTIGDFGNYNCDSPKALVKHILTVASMTLRQPDFIIWTGDTFPHISDYSEKDAENLMYQTTLYLREAFPNIRVFPVFGNHDYSPSDQLPDVDNTLYRVMFKHWVDWIGKEAMKTFRTGGYYVSDMNDKTILLGLNTILYYRNNHYKMSIANDPAGQFAFMRKQLDAARDGNKTAHIIAHIPPGAFEQSPNVTWLKDKFNAELLQILREYSDVIRSMLFGHNHRDSFRLLKGENDSSLAALFIAPAVSPAQFNFPGSTANNPSFRIIDYDEQWHITDIRQYYVSLPELNKDPSTSAEFEYSFRHVYGIESKYISAADINNLIQRLKDDDRLFERYSFYNSVAASSTPFKGQWKDAHLCALEYLDYDAYWSCLNQHHVTQPPPTDGISSSNVFPVLCFPIMYFILHF</sequence>
<evidence type="ECO:0000256" key="9">
    <source>
        <dbReference type="ARBA" id="ARBA00023180"/>
    </source>
</evidence>
<comment type="subcellular location">
    <subcellularLocation>
        <location evidence="2">Secreted</location>
    </subcellularLocation>
</comment>
<feature type="signal peptide" evidence="10">
    <location>
        <begin position="1"/>
        <end position="18"/>
    </location>
</feature>
<evidence type="ECO:0000256" key="1">
    <source>
        <dbReference type="ARBA" id="ARBA00001947"/>
    </source>
</evidence>
<dbReference type="PANTHER" id="PTHR10340">
    <property type="entry name" value="SPHINGOMYELIN PHOSPHODIESTERASE"/>
    <property type="match status" value="1"/>
</dbReference>
<dbReference type="InterPro" id="IPR045473">
    <property type="entry name" value="ASM_C"/>
</dbReference>
<comment type="cofactor">
    <cofactor evidence="1">
        <name>Zn(2+)</name>
        <dbReference type="ChEBI" id="CHEBI:29105"/>
    </cofactor>
</comment>
<dbReference type="WBParaSite" id="ALUE_0000565301-mRNA-1">
    <property type="protein sequence ID" value="ALUE_0000565301-mRNA-1"/>
    <property type="gene ID" value="ALUE_0000565301"/>
</dbReference>
<dbReference type="PANTHER" id="PTHR10340:SF57">
    <property type="entry name" value="METALLOPHOS DOMAIN-CONTAINING PROTEIN"/>
    <property type="match status" value="1"/>
</dbReference>
<dbReference type="InterPro" id="IPR041805">
    <property type="entry name" value="ASMase/PPN1_MPP"/>
</dbReference>
<keyword evidence="13" id="KW-1185">Reference proteome</keyword>
<reference evidence="14" key="1">
    <citation type="submission" date="2017-02" db="UniProtKB">
        <authorList>
            <consortium name="WormBaseParasite"/>
        </authorList>
    </citation>
    <scope>IDENTIFICATION</scope>
</reference>
<protein>
    <submittedName>
        <fullName evidence="14">Metallophos domain-containing protein</fullName>
    </submittedName>
</protein>
<evidence type="ECO:0000256" key="7">
    <source>
        <dbReference type="ARBA" id="ARBA00022801"/>
    </source>
</evidence>
<keyword evidence="7" id="KW-0378">Hydrolase</keyword>
<dbReference type="GO" id="GO:0008081">
    <property type="term" value="F:phosphoric diester hydrolase activity"/>
    <property type="evidence" value="ECO:0007669"/>
    <property type="project" value="TreeGrafter"/>
</dbReference>
<accession>A0A0M3HSX2</accession>
<dbReference type="Proteomes" id="UP000036681">
    <property type="component" value="Unplaced"/>
</dbReference>
<dbReference type="GO" id="GO:0046872">
    <property type="term" value="F:metal ion binding"/>
    <property type="evidence" value="ECO:0007669"/>
    <property type="project" value="UniProtKB-KW"/>
</dbReference>
<evidence type="ECO:0000256" key="5">
    <source>
        <dbReference type="ARBA" id="ARBA00022723"/>
    </source>
</evidence>